<name>A0A174VRV7_FLAPL</name>
<keyword evidence="2" id="KW-0378">Hydrolase</keyword>
<proteinExistence type="predicted"/>
<evidence type="ECO:0000313" key="2">
    <source>
        <dbReference type="EMBL" id="CUQ34830.1"/>
    </source>
</evidence>
<dbReference type="Pfam" id="PF02601">
    <property type="entry name" value="Exonuc_VII_L"/>
    <property type="match status" value="1"/>
</dbReference>
<evidence type="ECO:0000259" key="1">
    <source>
        <dbReference type="Pfam" id="PF02601"/>
    </source>
</evidence>
<evidence type="ECO:0000313" key="3">
    <source>
        <dbReference type="Proteomes" id="UP000095746"/>
    </source>
</evidence>
<dbReference type="EMBL" id="CYZT01000943">
    <property type="protein sequence ID" value="CUQ34830.1"/>
    <property type="molecule type" value="Genomic_DNA"/>
</dbReference>
<dbReference type="Proteomes" id="UP000095746">
    <property type="component" value="Unassembled WGS sequence"/>
</dbReference>
<protein>
    <submittedName>
        <fullName evidence="2">Exodeoxyribonuclease 7 large subunit</fullName>
        <ecNumber evidence="2">3.1.11.6</ecNumber>
    </submittedName>
</protein>
<dbReference type="GO" id="GO:0006308">
    <property type="term" value="P:DNA catabolic process"/>
    <property type="evidence" value="ECO:0007669"/>
    <property type="project" value="InterPro"/>
</dbReference>
<gene>
    <name evidence="2" type="primary">xseA</name>
    <name evidence="2" type="ORF">ERS852411_04278</name>
</gene>
<organism evidence="2 3">
    <name type="scientific">Flavonifractor plautii</name>
    <name type="common">Fusobacterium plautii</name>
    <dbReference type="NCBI Taxonomy" id="292800"/>
    <lineage>
        <taxon>Bacteria</taxon>
        <taxon>Bacillati</taxon>
        <taxon>Bacillota</taxon>
        <taxon>Clostridia</taxon>
        <taxon>Eubacteriales</taxon>
        <taxon>Oscillospiraceae</taxon>
        <taxon>Flavonifractor</taxon>
    </lineage>
</organism>
<dbReference type="PANTHER" id="PTHR30008:SF0">
    <property type="entry name" value="EXODEOXYRIBONUCLEASE 7 LARGE SUBUNIT"/>
    <property type="match status" value="1"/>
</dbReference>
<reference evidence="2 3" key="1">
    <citation type="submission" date="2015-09" db="EMBL/GenBank/DDBJ databases">
        <authorList>
            <consortium name="Pathogen Informatics"/>
        </authorList>
    </citation>
    <scope>NUCLEOTIDE SEQUENCE [LARGE SCALE GENOMIC DNA]</scope>
    <source>
        <strain evidence="2 3">2789STDY5608854</strain>
    </source>
</reference>
<dbReference type="GO" id="GO:0008855">
    <property type="term" value="F:exodeoxyribonuclease VII activity"/>
    <property type="evidence" value="ECO:0007669"/>
    <property type="project" value="UniProtKB-EC"/>
</dbReference>
<dbReference type="PANTHER" id="PTHR30008">
    <property type="entry name" value="EXODEOXYRIBONUCLEASE 7 LARGE SUBUNIT"/>
    <property type="match status" value="1"/>
</dbReference>
<dbReference type="InterPro" id="IPR020579">
    <property type="entry name" value="Exonuc_VII_lsu_C"/>
</dbReference>
<dbReference type="InterPro" id="IPR003753">
    <property type="entry name" value="Exonuc_VII_L"/>
</dbReference>
<dbReference type="GO" id="GO:0009318">
    <property type="term" value="C:exodeoxyribonuclease VII complex"/>
    <property type="evidence" value="ECO:0007669"/>
    <property type="project" value="InterPro"/>
</dbReference>
<feature type="domain" description="Exonuclease VII large subunit C-terminal" evidence="1">
    <location>
        <begin position="6"/>
        <end position="88"/>
    </location>
</feature>
<accession>A0A174VRV7</accession>
<sequence length="94" mass="10342">MNYINDRRMLLDYQRDRLAHGLTGAMGRERERFARLAAALDALSPLKVLGRGYAIPQRSDGAVLRSAKEAMPGETLLLRMADGKVSCKVIEPAG</sequence>
<dbReference type="EC" id="3.1.11.6" evidence="2"/>
<dbReference type="AlphaFoldDB" id="A0A174VRV7"/>